<accession>A0ACB9CRM4</accession>
<sequence>MHVHAIMATSLSIPVPETPQLEQQEPIAQGDVHSSSGSIGPFFAVMSVLMVLAILSCVVGRIYDRRAAEAPLDRVIKNRDCFGWLKGRLWHCAAGCSGGGDHVITLAGKREASKAEEGVRRTCINDIEEINYHQTNQPDVIGKINEYRGDIGVTTYYQATKLLMNPDIAEVVEFKKQFVATNGESGTTDITIITSETVSESDDFLKNNDFTQIMNITEPNKLNTGTFDGNSQDNDVVSHCGENETPSTMDKTTSNFPKENMSTPSDLKRNLDALYEADDNAVSSSTKTRVCEKGNPLLIPKLEK</sequence>
<reference evidence="1 2" key="2">
    <citation type="journal article" date="2022" name="Mol. Ecol. Resour.">
        <title>The genomes of chicory, endive, great burdock and yacon provide insights into Asteraceae paleo-polyploidization history and plant inulin production.</title>
        <authorList>
            <person name="Fan W."/>
            <person name="Wang S."/>
            <person name="Wang H."/>
            <person name="Wang A."/>
            <person name="Jiang F."/>
            <person name="Liu H."/>
            <person name="Zhao H."/>
            <person name="Xu D."/>
            <person name="Zhang Y."/>
        </authorList>
    </citation>
    <scope>NUCLEOTIDE SEQUENCE [LARGE SCALE GENOMIC DNA]</scope>
    <source>
        <strain evidence="2">cv. Punajuju</strain>
        <tissue evidence="1">Leaves</tissue>
    </source>
</reference>
<dbReference type="EMBL" id="CM042013">
    <property type="protein sequence ID" value="KAI3736906.1"/>
    <property type="molecule type" value="Genomic_DNA"/>
</dbReference>
<keyword evidence="2" id="KW-1185">Reference proteome</keyword>
<proteinExistence type="predicted"/>
<organism evidence="1 2">
    <name type="scientific">Cichorium intybus</name>
    <name type="common">Chicory</name>
    <dbReference type="NCBI Taxonomy" id="13427"/>
    <lineage>
        <taxon>Eukaryota</taxon>
        <taxon>Viridiplantae</taxon>
        <taxon>Streptophyta</taxon>
        <taxon>Embryophyta</taxon>
        <taxon>Tracheophyta</taxon>
        <taxon>Spermatophyta</taxon>
        <taxon>Magnoliopsida</taxon>
        <taxon>eudicotyledons</taxon>
        <taxon>Gunneridae</taxon>
        <taxon>Pentapetalae</taxon>
        <taxon>asterids</taxon>
        <taxon>campanulids</taxon>
        <taxon>Asterales</taxon>
        <taxon>Asteraceae</taxon>
        <taxon>Cichorioideae</taxon>
        <taxon>Cichorieae</taxon>
        <taxon>Cichoriinae</taxon>
        <taxon>Cichorium</taxon>
    </lineage>
</organism>
<protein>
    <submittedName>
        <fullName evidence="1">Uncharacterized protein</fullName>
    </submittedName>
</protein>
<comment type="caution">
    <text evidence="1">The sequence shown here is derived from an EMBL/GenBank/DDBJ whole genome shotgun (WGS) entry which is preliminary data.</text>
</comment>
<reference evidence="2" key="1">
    <citation type="journal article" date="2022" name="Mol. Ecol. Resour.">
        <title>The genomes of chicory, endive, great burdock and yacon provide insights into Asteraceae palaeo-polyploidization history and plant inulin production.</title>
        <authorList>
            <person name="Fan W."/>
            <person name="Wang S."/>
            <person name="Wang H."/>
            <person name="Wang A."/>
            <person name="Jiang F."/>
            <person name="Liu H."/>
            <person name="Zhao H."/>
            <person name="Xu D."/>
            <person name="Zhang Y."/>
        </authorList>
    </citation>
    <scope>NUCLEOTIDE SEQUENCE [LARGE SCALE GENOMIC DNA]</scope>
    <source>
        <strain evidence="2">cv. Punajuju</strain>
    </source>
</reference>
<dbReference type="Proteomes" id="UP001055811">
    <property type="component" value="Linkage Group LG05"/>
</dbReference>
<gene>
    <name evidence="1" type="ORF">L2E82_26894</name>
</gene>
<evidence type="ECO:0000313" key="1">
    <source>
        <dbReference type="EMBL" id="KAI3736906.1"/>
    </source>
</evidence>
<name>A0ACB9CRM4_CICIN</name>
<evidence type="ECO:0000313" key="2">
    <source>
        <dbReference type="Proteomes" id="UP001055811"/>
    </source>
</evidence>